<accession>A0ABP9BPP6</accession>
<evidence type="ECO:0000313" key="4">
    <source>
        <dbReference type="Proteomes" id="UP001500187"/>
    </source>
</evidence>
<dbReference type="PANTHER" id="PTHR46268:SF15">
    <property type="entry name" value="UNIVERSAL STRESS PROTEIN HP_0031"/>
    <property type="match status" value="1"/>
</dbReference>
<dbReference type="Proteomes" id="UP001500187">
    <property type="component" value="Unassembled WGS sequence"/>
</dbReference>
<comment type="caution">
    <text evidence="3">The sequence shown here is derived from an EMBL/GenBank/DDBJ whole genome shotgun (WGS) entry which is preliminary data.</text>
</comment>
<evidence type="ECO:0000259" key="2">
    <source>
        <dbReference type="Pfam" id="PF00582"/>
    </source>
</evidence>
<sequence>MNSLTEPAPIIVGVDGSDSSIAALRKAAELAASLQTRLLVITCWTVPNFYNGTIEFDETAFERDAKERQTAAISKAFENGCPVPAQKRITHGRPAAELIKASAQAQMLVLGTRGRHEFIHMMLGSVSLECLGHAHCPVLTVTQGPRP</sequence>
<dbReference type="Pfam" id="PF00582">
    <property type="entry name" value="Usp"/>
    <property type="match status" value="1"/>
</dbReference>
<evidence type="ECO:0000313" key="3">
    <source>
        <dbReference type="EMBL" id="GAA4798406.1"/>
    </source>
</evidence>
<dbReference type="RefSeq" id="WP_345446587.1">
    <property type="nucleotide sequence ID" value="NZ_BAABKP010000004.1"/>
</dbReference>
<dbReference type="PANTHER" id="PTHR46268">
    <property type="entry name" value="STRESS RESPONSE PROTEIN NHAX"/>
    <property type="match status" value="1"/>
</dbReference>
<protein>
    <recommendedName>
        <fullName evidence="2">UspA domain-containing protein</fullName>
    </recommendedName>
</protein>
<dbReference type="InterPro" id="IPR006015">
    <property type="entry name" value="Universal_stress_UspA"/>
</dbReference>
<gene>
    <name evidence="3" type="ORF">GCM10023352_17680</name>
</gene>
<dbReference type="PRINTS" id="PR01438">
    <property type="entry name" value="UNVRSLSTRESS"/>
</dbReference>
<evidence type="ECO:0000256" key="1">
    <source>
        <dbReference type="ARBA" id="ARBA00008791"/>
    </source>
</evidence>
<dbReference type="InterPro" id="IPR006016">
    <property type="entry name" value="UspA"/>
</dbReference>
<keyword evidence="4" id="KW-1185">Reference proteome</keyword>
<dbReference type="CDD" id="cd00293">
    <property type="entry name" value="USP-like"/>
    <property type="match status" value="1"/>
</dbReference>
<name>A0ABP9BPP6_9MICC</name>
<proteinExistence type="inferred from homology"/>
<dbReference type="EMBL" id="BAABKP010000004">
    <property type="protein sequence ID" value="GAA4798406.1"/>
    <property type="molecule type" value="Genomic_DNA"/>
</dbReference>
<organism evidence="3 4">
    <name type="scientific">Rothia endophytica</name>
    <dbReference type="NCBI Taxonomy" id="1324766"/>
    <lineage>
        <taxon>Bacteria</taxon>
        <taxon>Bacillati</taxon>
        <taxon>Actinomycetota</taxon>
        <taxon>Actinomycetes</taxon>
        <taxon>Micrococcales</taxon>
        <taxon>Micrococcaceae</taxon>
        <taxon>Rothia</taxon>
    </lineage>
</organism>
<feature type="domain" description="UspA" evidence="2">
    <location>
        <begin position="9"/>
        <end position="141"/>
    </location>
</feature>
<dbReference type="InterPro" id="IPR014729">
    <property type="entry name" value="Rossmann-like_a/b/a_fold"/>
</dbReference>
<reference evidence="4" key="1">
    <citation type="journal article" date="2019" name="Int. J. Syst. Evol. Microbiol.">
        <title>The Global Catalogue of Microorganisms (GCM) 10K type strain sequencing project: providing services to taxonomists for standard genome sequencing and annotation.</title>
        <authorList>
            <consortium name="The Broad Institute Genomics Platform"/>
            <consortium name="The Broad Institute Genome Sequencing Center for Infectious Disease"/>
            <person name="Wu L."/>
            <person name="Ma J."/>
        </authorList>
    </citation>
    <scope>NUCLEOTIDE SEQUENCE [LARGE SCALE GENOMIC DNA]</scope>
    <source>
        <strain evidence="4">JCM 18541</strain>
    </source>
</reference>
<dbReference type="Gene3D" id="3.40.50.620">
    <property type="entry name" value="HUPs"/>
    <property type="match status" value="1"/>
</dbReference>
<dbReference type="SUPFAM" id="SSF52402">
    <property type="entry name" value="Adenine nucleotide alpha hydrolases-like"/>
    <property type="match status" value="1"/>
</dbReference>
<comment type="similarity">
    <text evidence="1">Belongs to the universal stress protein A family.</text>
</comment>